<dbReference type="Pfam" id="PF10935">
    <property type="entry name" value="DUF2637"/>
    <property type="match status" value="1"/>
</dbReference>
<keyword evidence="4" id="KW-1185">Reference proteome</keyword>
<keyword evidence="2" id="KW-0812">Transmembrane</keyword>
<feature type="compositionally biased region" description="Polar residues" evidence="1">
    <location>
        <begin position="1"/>
        <end position="25"/>
    </location>
</feature>
<sequence length="123" mass="12797">MARTTPAKSTGRSQTMSSEPTTSARSPIEVWIRRTTTTSVLILAAIAAVVSFRHMHHLALTHGEGSLAAALIPLAVDGTIVAASMSLLLANRNGSRGGPLPWTMLLVSSFASLGANTPPPNQP</sequence>
<name>A0A7W0CF84_9ACTN</name>
<organism evidence="3 4">
    <name type="scientific">Nonomuraea soli</name>
    <dbReference type="NCBI Taxonomy" id="1032476"/>
    <lineage>
        <taxon>Bacteria</taxon>
        <taxon>Bacillati</taxon>
        <taxon>Actinomycetota</taxon>
        <taxon>Actinomycetes</taxon>
        <taxon>Streptosporangiales</taxon>
        <taxon>Streptosporangiaceae</taxon>
        <taxon>Nonomuraea</taxon>
    </lineage>
</organism>
<dbReference type="RefSeq" id="WP_246377200.1">
    <property type="nucleotide sequence ID" value="NZ_BAABAM010000001.1"/>
</dbReference>
<evidence type="ECO:0008006" key="5">
    <source>
        <dbReference type="Google" id="ProtNLM"/>
    </source>
</evidence>
<dbReference type="Proteomes" id="UP000530928">
    <property type="component" value="Unassembled WGS sequence"/>
</dbReference>
<evidence type="ECO:0000313" key="4">
    <source>
        <dbReference type="Proteomes" id="UP000530928"/>
    </source>
</evidence>
<keyword evidence="2" id="KW-1133">Transmembrane helix</keyword>
<dbReference type="InterPro" id="IPR021235">
    <property type="entry name" value="DUF2637"/>
</dbReference>
<keyword evidence="2" id="KW-0472">Membrane</keyword>
<gene>
    <name evidence="3" type="ORF">HNR30_001405</name>
</gene>
<evidence type="ECO:0000256" key="2">
    <source>
        <dbReference type="SAM" id="Phobius"/>
    </source>
</evidence>
<evidence type="ECO:0000256" key="1">
    <source>
        <dbReference type="SAM" id="MobiDB-lite"/>
    </source>
</evidence>
<feature type="transmembrane region" description="Helical" evidence="2">
    <location>
        <begin position="35"/>
        <end position="55"/>
    </location>
</feature>
<dbReference type="AlphaFoldDB" id="A0A7W0CF84"/>
<dbReference type="EMBL" id="JACDUR010000001">
    <property type="protein sequence ID" value="MBA2890070.1"/>
    <property type="molecule type" value="Genomic_DNA"/>
</dbReference>
<protein>
    <recommendedName>
        <fullName evidence="5">DUF2637 domain-containing protein</fullName>
    </recommendedName>
</protein>
<feature type="transmembrane region" description="Helical" evidence="2">
    <location>
        <begin position="67"/>
        <end position="90"/>
    </location>
</feature>
<reference evidence="3 4" key="1">
    <citation type="submission" date="2020-07" db="EMBL/GenBank/DDBJ databases">
        <title>Genomic Encyclopedia of Type Strains, Phase IV (KMG-IV): sequencing the most valuable type-strain genomes for metagenomic binning, comparative biology and taxonomic classification.</title>
        <authorList>
            <person name="Goeker M."/>
        </authorList>
    </citation>
    <scope>NUCLEOTIDE SEQUENCE [LARGE SCALE GENOMIC DNA]</scope>
    <source>
        <strain evidence="3 4">DSM 45533</strain>
    </source>
</reference>
<proteinExistence type="predicted"/>
<evidence type="ECO:0000313" key="3">
    <source>
        <dbReference type="EMBL" id="MBA2890070.1"/>
    </source>
</evidence>
<feature type="region of interest" description="Disordered" evidence="1">
    <location>
        <begin position="1"/>
        <end position="27"/>
    </location>
</feature>
<accession>A0A7W0CF84</accession>
<comment type="caution">
    <text evidence="3">The sequence shown here is derived from an EMBL/GenBank/DDBJ whole genome shotgun (WGS) entry which is preliminary data.</text>
</comment>